<organism evidence="1 2">
    <name type="scientific">Penicillium malachiteum</name>
    <dbReference type="NCBI Taxonomy" id="1324776"/>
    <lineage>
        <taxon>Eukaryota</taxon>
        <taxon>Fungi</taxon>
        <taxon>Dikarya</taxon>
        <taxon>Ascomycota</taxon>
        <taxon>Pezizomycotina</taxon>
        <taxon>Eurotiomycetes</taxon>
        <taxon>Eurotiomycetidae</taxon>
        <taxon>Eurotiales</taxon>
        <taxon>Aspergillaceae</taxon>
        <taxon>Penicillium</taxon>
    </lineage>
</organism>
<evidence type="ECO:0000313" key="2">
    <source>
        <dbReference type="Proteomes" id="UP001215712"/>
    </source>
</evidence>
<dbReference type="EMBL" id="JAQJAN010000003">
    <property type="protein sequence ID" value="KAJ5733382.1"/>
    <property type="molecule type" value="Genomic_DNA"/>
</dbReference>
<reference evidence="1" key="1">
    <citation type="journal article" date="2023" name="IMA Fungus">
        <title>Comparative genomic study of the Penicillium genus elucidates a diverse pangenome and 15 lateral gene transfer events.</title>
        <authorList>
            <person name="Petersen C."/>
            <person name="Sorensen T."/>
            <person name="Nielsen M.R."/>
            <person name="Sondergaard T.E."/>
            <person name="Sorensen J.L."/>
            <person name="Fitzpatrick D.A."/>
            <person name="Frisvad J.C."/>
            <person name="Nielsen K.L."/>
        </authorList>
    </citation>
    <scope>NUCLEOTIDE SEQUENCE</scope>
    <source>
        <strain evidence="1">IBT 17514</strain>
    </source>
</reference>
<dbReference type="Proteomes" id="UP001215712">
    <property type="component" value="Unassembled WGS sequence"/>
</dbReference>
<name>A0AAD6HS15_9EURO</name>
<accession>A0AAD6HS15</accession>
<reference evidence="1" key="2">
    <citation type="submission" date="2023-01" db="EMBL/GenBank/DDBJ databases">
        <authorList>
            <person name="Petersen C."/>
        </authorList>
    </citation>
    <scope>NUCLEOTIDE SEQUENCE</scope>
    <source>
        <strain evidence="1">IBT 17514</strain>
    </source>
</reference>
<evidence type="ECO:0000313" key="1">
    <source>
        <dbReference type="EMBL" id="KAJ5733382.1"/>
    </source>
</evidence>
<sequence>MDSTGITEEILAILKERDILTKRDVIKSALSDPKTGRENAEWLSKHLRSETLLSKEELSLYKKLETSGALQPLLRDPALSATRPFLEEDIRSTIDSLEASTAAIQKQSQVLSLQCEMIKKQLRSQKSLDDDKNRDIARLRKKHEAGKQNVTILGNELSDELETAIKSETDKAGAENKRILSALSTRLKQDDKTLALLESVLSETESKGDDASTVKRAAYLSQLLADYSADEIHHRLDRLYLEAIQASANASRDGTVGGETIGVLEEELESLYPEIEVLAQISTKHQFHDPILREIHNEHSHLRASSQQKLEHILDVLIDMTLSKQSLTTQLADWESACEVLVNITTLYQTETANRLVAQPSRRESLRRRSLQSGLILGATRTPAPRPELPSLENLLRRVGVSPDSILHPRIEEGGAQGLYEKRMQMLETVRRLGTSAEAPIREHFNHSDQAAQLLESSLHGNSRYETSLRNPAQEEALLGLEAEIASLQKGVEGLDLNVLHQRDKAQARFIERWG</sequence>
<comment type="caution">
    <text evidence="1">The sequence shown here is derived from an EMBL/GenBank/DDBJ whole genome shotgun (WGS) entry which is preliminary data.</text>
</comment>
<protein>
    <submittedName>
        <fullName evidence="1">Uncharacterized protein</fullName>
    </submittedName>
</protein>
<gene>
    <name evidence="1" type="ORF">N7493_002168</name>
</gene>
<dbReference type="AlphaFoldDB" id="A0AAD6HS15"/>
<proteinExistence type="predicted"/>
<keyword evidence="2" id="KW-1185">Reference proteome</keyword>